<reference evidence="1 2" key="1">
    <citation type="submission" date="2021-06" db="EMBL/GenBank/DDBJ databases">
        <title>Caerostris extrusa draft genome.</title>
        <authorList>
            <person name="Kono N."/>
            <person name="Arakawa K."/>
        </authorList>
    </citation>
    <scope>NUCLEOTIDE SEQUENCE [LARGE SCALE GENOMIC DNA]</scope>
</reference>
<keyword evidence="2" id="KW-1185">Reference proteome</keyword>
<gene>
    <name evidence="1" type="primary">AVEN_176597_1</name>
    <name evidence="1" type="ORF">CEXT_603561</name>
</gene>
<evidence type="ECO:0000313" key="1">
    <source>
        <dbReference type="EMBL" id="GIY00245.1"/>
    </source>
</evidence>
<organism evidence="1 2">
    <name type="scientific">Caerostris extrusa</name>
    <name type="common">Bark spider</name>
    <name type="synonym">Caerostris bankana</name>
    <dbReference type="NCBI Taxonomy" id="172846"/>
    <lineage>
        <taxon>Eukaryota</taxon>
        <taxon>Metazoa</taxon>
        <taxon>Ecdysozoa</taxon>
        <taxon>Arthropoda</taxon>
        <taxon>Chelicerata</taxon>
        <taxon>Arachnida</taxon>
        <taxon>Araneae</taxon>
        <taxon>Araneomorphae</taxon>
        <taxon>Entelegynae</taxon>
        <taxon>Araneoidea</taxon>
        <taxon>Araneidae</taxon>
        <taxon>Caerostris</taxon>
    </lineage>
</organism>
<dbReference type="Proteomes" id="UP001054945">
    <property type="component" value="Unassembled WGS sequence"/>
</dbReference>
<dbReference type="AlphaFoldDB" id="A0AAV4PWS6"/>
<sequence>MVQSVELALDPDADPTRVRSPAIDGAVHRTQHVHQHLHHRPDGMVSKIPMRSLNGLGGNVLSRAGHFGEYEVQNTEALDGSLICDDPLRY</sequence>
<comment type="caution">
    <text evidence="1">The sequence shown here is derived from an EMBL/GenBank/DDBJ whole genome shotgun (WGS) entry which is preliminary data.</text>
</comment>
<evidence type="ECO:0000313" key="2">
    <source>
        <dbReference type="Proteomes" id="UP001054945"/>
    </source>
</evidence>
<proteinExistence type="predicted"/>
<accession>A0AAV4PWS6</accession>
<name>A0AAV4PWS6_CAEEX</name>
<dbReference type="EMBL" id="BPLR01005157">
    <property type="protein sequence ID" value="GIY00245.1"/>
    <property type="molecule type" value="Genomic_DNA"/>
</dbReference>
<protein>
    <submittedName>
        <fullName evidence="1">Uncharacterized protein</fullName>
    </submittedName>
</protein>